<feature type="domain" description="NAD-dependent epimerase/dehydratase" evidence="3">
    <location>
        <begin position="12"/>
        <end position="260"/>
    </location>
</feature>
<dbReference type="Proteomes" id="UP000815677">
    <property type="component" value="Unassembled WGS sequence"/>
</dbReference>
<dbReference type="PANTHER" id="PTHR10366">
    <property type="entry name" value="NAD DEPENDENT EPIMERASE/DEHYDRATASE"/>
    <property type="match status" value="1"/>
</dbReference>
<evidence type="ECO:0000256" key="1">
    <source>
        <dbReference type="ARBA" id="ARBA00023002"/>
    </source>
</evidence>
<evidence type="ECO:0000259" key="3">
    <source>
        <dbReference type="Pfam" id="PF01370"/>
    </source>
</evidence>
<dbReference type="Pfam" id="PF01370">
    <property type="entry name" value="Epimerase"/>
    <property type="match status" value="1"/>
</dbReference>
<keyword evidence="5" id="KW-1185">Reference proteome</keyword>
<proteinExistence type="inferred from homology"/>
<sequence length="359" mass="39446">MSTTTQAARNLVFVTGASGYLGSVVVHELLEAGYHVRGSARGQKVAQIQTAFARYGEQFKAVEIADIASSDFTNVLEGVSAIIHTAAPLPGRVDLETGLKTSVDGSLHILRAAQKAGIARVVVTGTIATFPKALTTFGTNDWVEVTKEDAAAPDTTPLTRYVAYKKYGEQAVMKYAAENPEMAITILNPTWIFGPFPPGYEAIVPTPQGAFQAFATNGFLYQLLRPDNKNYHYFPGCIDVRDVARIHIAALAAATNASGRRIAISSPYDTGFREAISFIHDERPELRGRLADPDSVPRWERYRLPEIDLDVVERDLGFSAGRFTTWRETVLDGVDRLIEIENMWNAKGYSFEVPAERPM</sequence>
<dbReference type="EMBL" id="DF845436">
    <property type="protein sequence ID" value="GAT49323.1"/>
    <property type="molecule type" value="Genomic_DNA"/>
</dbReference>
<dbReference type="InterPro" id="IPR001509">
    <property type="entry name" value="Epimerase_deHydtase"/>
</dbReference>
<keyword evidence="1" id="KW-0560">Oxidoreductase</keyword>
<dbReference type="SUPFAM" id="SSF51735">
    <property type="entry name" value="NAD(P)-binding Rossmann-fold domains"/>
    <property type="match status" value="1"/>
</dbReference>
<dbReference type="InterPro" id="IPR036291">
    <property type="entry name" value="NAD(P)-bd_dom_sf"/>
</dbReference>
<comment type="similarity">
    <text evidence="2">Belongs to the NAD(P)-dependent epimerase/dehydratase family. Dihydroflavonol-4-reductase subfamily.</text>
</comment>
<name>A0ABQ0LDZ8_MYCCL</name>
<organism evidence="4 5">
    <name type="scientific">Mycena chlorophos</name>
    <name type="common">Agaric fungus</name>
    <name type="synonym">Agaricus chlorophos</name>
    <dbReference type="NCBI Taxonomy" id="658473"/>
    <lineage>
        <taxon>Eukaryota</taxon>
        <taxon>Fungi</taxon>
        <taxon>Dikarya</taxon>
        <taxon>Basidiomycota</taxon>
        <taxon>Agaricomycotina</taxon>
        <taxon>Agaricomycetes</taxon>
        <taxon>Agaricomycetidae</taxon>
        <taxon>Agaricales</taxon>
        <taxon>Marasmiineae</taxon>
        <taxon>Mycenaceae</taxon>
        <taxon>Mycena</taxon>
    </lineage>
</organism>
<accession>A0ABQ0LDZ8</accession>
<protein>
    <recommendedName>
        <fullName evidence="3">NAD-dependent epimerase/dehydratase domain-containing protein</fullName>
    </recommendedName>
</protein>
<evidence type="ECO:0000313" key="5">
    <source>
        <dbReference type="Proteomes" id="UP000815677"/>
    </source>
</evidence>
<dbReference type="Gene3D" id="3.40.50.720">
    <property type="entry name" value="NAD(P)-binding Rossmann-like Domain"/>
    <property type="match status" value="1"/>
</dbReference>
<reference evidence="4" key="1">
    <citation type="submission" date="2014-09" db="EMBL/GenBank/DDBJ databases">
        <title>Genome sequence of the luminous mushroom Mycena chlorophos for searching fungal bioluminescence genes.</title>
        <authorList>
            <person name="Tanaka Y."/>
            <person name="Kasuga D."/>
            <person name="Oba Y."/>
            <person name="Hase S."/>
            <person name="Sato K."/>
            <person name="Oba Y."/>
            <person name="Sakakibara Y."/>
        </authorList>
    </citation>
    <scope>NUCLEOTIDE SEQUENCE</scope>
</reference>
<dbReference type="PANTHER" id="PTHR10366:SF579">
    <property type="entry name" value="3-BETA HYDROXYSTEROID DEHYDROGENASE_ISOMERASE FAMILY PROTEIN (AFU_ORTHOLOGUE AFUA_3G02250)"/>
    <property type="match status" value="1"/>
</dbReference>
<gene>
    <name evidence="4" type="ORF">MCHLO_06646</name>
</gene>
<dbReference type="InterPro" id="IPR050425">
    <property type="entry name" value="NAD(P)_dehydrat-like"/>
</dbReference>
<evidence type="ECO:0000313" key="4">
    <source>
        <dbReference type="EMBL" id="GAT49323.1"/>
    </source>
</evidence>
<evidence type="ECO:0000256" key="2">
    <source>
        <dbReference type="ARBA" id="ARBA00023445"/>
    </source>
</evidence>